<keyword evidence="3 5" id="KW-0378">Hydrolase</keyword>
<comment type="similarity">
    <text evidence="1 5">Belongs to the peptidase S41A family.</text>
</comment>
<proteinExistence type="inferred from homology"/>
<dbReference type="SUPFAM" id="SSF50156">
    <property type="entry name" value="PDZ domain-like"/>
    <property type="match status" value="1"/>
</dbReference>
<dbReference type="Pfam" id="PF03572">
    <property type="entry name" value="Peptidase_S41"/>
    <property type="match status" value="1"/>
</dbReference>
<dbReference type="CDD" id="cd07560">
    <property type="entry name" value="Peptidase_S41_CPP"/>
    <property type="match status" value="1"/>
</dbReference>
<keyword evidence="2 5" id="KW-0645">Protease</keyword>
<reference evidence="8 9" key="1">
    <citation type="submission" date="2015-08" db="EMBL/GenBank/DDBJ databases">
        <authorList>
            <person name="Babu N.S."/>
            <person name="Beckwith C.J."/>
            <person name="Beseler K.G."/>
            <person name="Brison A."/>
            <person name="Carone J.V."/>
            <person name="Caskin T.P."/>
            <person name="Diamond M."/>
            <person name="Durham M.E."/>
            <person name="Foxe J.M."/>
            <person name="Go M."/>
            <person name="Henderson B.A."/>
            <person name="Jones I.B."/>
            <person name="McGettigan J.A."/>
            <person name="Micheletti S.J."/>
            <person name="Nasrallah M.E."/>
            <person name="Ortiz D."/>
            <person name="Piller C.R."/>
            <person name="Privatt S.R."/>
            <person name="Schneider S.L."/>
            <person name="Sharp S."/>
            <person name="Smith T.C."/>
            <person name="Stanton J.D."/>
            <person name="Ullery H.E."/>
            <person name="Wilson R.J."/>
            <person name="Serrano M.G."/>
            <person name="Buck G."/>
            <person name="Lee V."/>
            <person name="Wang Y."/>
            <person name="Carvalho R."/>
            <person name="Voegtly L."/>
            <person name="Shi R."/>
            <person name="Duckworth R."/>
            <person name="Johnson A."/>
            <person name="Loviza R."/>
            <person name="Walstead R."/>
            <person name="Shah Z."/>
            <person name="Kiflezghi M."/>
            <person name="Wade K."/>
            <person name="Ball S.L."/>
            <person name="Bradley K.W."/>
            <person name="Asai D.J."/>
            <person name="Bowman C.A."/>
            <person name="Russell D.A."/>
            <person name="Pope W.H."/>
            <person name="Jacobs-Sera D."/>
            <person name="Hendrix R.W."/>
            <person name="Hatfull G.F."/>
        </authorList>
    </citation>
    <scope>NUCLEOTIDE SEQUENCE [LARGE SCALE GENOMIC DNA]</scope>
    <source>
        <strain evidence="8 9">DSM 27710</strain>
    </source>
</reference>
<dbReference type="CDD" id="cd06782">
    <property type="entry name" value="cpPDZ_CPP-like"/>
    <property type="match status" value="1"/>
</dbReference>
<dbReference type="InterPro" id="IPR055210">
    <property type="entry name" value="CtpA/B_N"/>
</dbReference>
<dbReference type="Proteomes" id="UP000055590">
    <property type="component" value="Chromosome"/>
</dbReference>
<dbReference type="SMART" id="SM00228">
    <property type="entry name" value="PDZ"/>
    <property type="match status" value="1"/>
</dbReference>
<feature type="region of interest" description="Disordered" evidence="6">
    <location>
        <begin position="366"/>
        <end position="393"/>
    </location>
</feature>
<dbReference type="GO" id="GO:0004175">
    <property type="term" value="F:endopeptidase activity"/>
    <property type="evidence" value="ECO:0007669"/>
    <property type="project" value="TreeGrafter"/>
</dbReference>
<accession>A0A0K1PB44</accession>
<dbReference type="Gene3D" id="3.90.226.10">
    <property type="entry name" value="2-enoyl-CoA Hydratase, Chain A, domain 1"/>
    <property type="match status" value="1"/>
</dbReference>
<dbReference type="AlphaFoldDB" id="A0A0K1PB44"/>
<keyword evidence="4 5" id="KW-0720">Serine protease</keyword>
<dbReference type="InterPro" id="IPR041489">
    <property type="entry name" value="PDZ_6"/>
</dbReference>
<evidence type="ECO:0000256" key="5">
    <source>
        <dbReference type="RuleBase" id="RU004404"/>
    </source>
</evidence>
<name>A0A0K1PB44_9BACT</name>
<dbReference type="KEGG" id="vin:AKJ08_0736"/>
<dbReference type="InterPro" id="IPR005151">
    <property type="entry name" value="Tail-specific_protease"/>
</dbReference>
<evidence type="ECO:0000256" key="2">
    <source>
        <dbReference type="ARBA" id="ARBA00022670"/>
    </source>
</evidence>
<dbReference type="Pfam" id="PF22694">
    <property type="entry name" value="CtpB_N-like"/>
    <property type="match status" value="1"/>
</dbReference>
<dbReference type="FunFam" id="2.30.42.10:FF:000063">
    <property type="entry name" value="Peptidase, S41 family"/>
    <property type="match status" value="1"/>
</dbReference>
<protein>
    <submittedName>
        <fullName evidence="8">Carboxyl-terminal protease</fullName>
    </submittedName>
</protein>
<dbReference type="InterPro" id="IPR004447">
    <property type="entry name" value="Peptidase_S41A"/>
</dbReference>
<dbReference type="GO" id="GO:0030288">
    <property type="term" value="C:outer membrane-bounded periplasmic space"/>
    <property type="evidence" value="ECO:0007669"/>
    <property type="project" value="TreeGrafter"/>
</dbReference>
<dbReference type="PANTHER" id="PTHR32060">
    <property type="entry name" value="TAIL-SPECIFIC PROTEASE"/>
    <property type="match status" value="1"/>
</dbReference>
<dbReference type="NCBIfam" id="TIGR00225">
    <property type="entry name" value="prc"/>
    <property type="match status" value="1"/>
</dbReference>
<dbReference type="SMART" id="SM00245">
    <property type="entry name" value="TSPc"/>
    <property type="match status" value="1"/>
</dbReference>
<evidence type="ECO:0000313" key="9">
    <source>
        <dbReference type="Proteomes" id="UP000055590"/>
    </source>
</evidence>
<dbReference type="GO" id="GO:0007165">
    <property type="term" value="P:signal transduction"/>
    <property type="evidence" value="ECO:0007669"/>
    <property type="project" value="TreeGrafter"/>
</dbReference>
<dbReference type="Gene3D" id="3.30.750.44">
    <property type="match status" value="1"/>
</dbReference>
<organism evidence="8 9">
    <name type="scientific">Vulgatibacter incomptus</name>
    <dbReference type="NCBI Taxonomy" id="1391653"/>
    <lineage>
        <taxon>Bacteria</taxon>
        <taxon>Pseudomonadati</taxon>
        <taxon>Myxococcota</taxon>
        <taxon>Myxococcia</taxon>
        <taxon>Myxococcales</taxon>
        <taxon>Cystobacterineae</taxon>
        <taxon>Vulgatibacteraceae</taxon>
        <taxon>Vulgatibacter</taxon>
    </lineage>
</organism>
<dbReference type="GO" id="GO:0006508">
    <property type="term" value="P:proteolysis"/>
    <property type="evidence" value="ECO:0007669"/>
    <property type="project" value="UniProtKB-KW"/>
</dbReference>
<dbReference type="Pfam" id="PF17820">
    <property type="entry name" value="PDZ_6"/>
    <property type="match status" value="1"/>
</dbReference>
<dbReference type="InterPro" id="IPR036034">
    <property type="entry name" value="PDZ_sf"/>
</dbReference>
<feature type="domain" description="PDZ" evidence="7">
    <location>
        <begin position="85"/>
        <end position="153"/>
    </location>
</feature>
<evidence type="ECO:0000256" key="6">
    <source>
        <dbReference type="SAM" id="MobiDB-lite"/>
    </source>
</evidence>
<dbReference type="PROSITE" id="PS50106">
    <property type="entry name" value="PDZ"/>
    <property type="match status" value="1"/>
</dbReference>
<dbReference type="RefSeq" id="WP_240475427.1">
    <property type="nucleotide sequence ID" value="NZ_CP012332.1"/>
</dbReference>
<dbReference type="Gene3D" id="2.30.42.10">
    <property type="match status" value="1"/>
</dbReference>
<evidence type="ECO:0000256" key="1">
    <source>
        <dbReference type="ARBA" id="ARBA00009179"/>
    </source>
</evidence>
<evidence type="ECO:0000256" key="4">
    <source>
        <dbReference type="ARBA" id="ARBA00022825"/>
    </source>
</evidence>
<evidence type="ECO:0000256" key="3">
    <source>
        <dbReference type="ARBA" id="ARBA00022801"/>
    </source>
</evidence>
<evidence type="ECO:0000313" key="8">
    <source>
        <dbReference type="EMBL" id="AKU90349.1"/>
    </source>
</evidence>
<keyword evidence="9" id="KW-1185">Reference proteome</keyword>
<dbReference type="STRING" id="1391653.AKJ08_0736"/>
<dbReference type="InterPro" id="IPR001478">
    <property type="entry name" value="PDZ"/>
</dbReference>
<dbReference type="SUPFAM" id="SSF52096">
    <property type="entry name" value="ClpP/crotonase"/>
    <property type="match status" value="1"/>
</dbReference>
<dbReference type="EMBL" id="CP012332">
    <property type="protein sequence ID" value="AKU90349.1"/>
    <property type="molecule type" value="Genomic_DNA"/>
</dbReference>
<dbReference type="PANTHER" id="PTHR32060:SF30">
    <property type="entry name" value="CARBOXY-TERMINAL PROCESSING PROTEASE CTPA"/>
    <property type="match status" value="1"/>
</dbReference>
<sequence length="432" mass="45932">MRHRRIPLLVLVAVTAFGAGGLFSATVRTAWAADYGKLDVFAKVLAYVENHYVDEVDGKKLVYGAVKGMLATLDPHSTFLPPDELREMRNDTAGEFGGLGVEISAGEDALLVVSPLDDSPASRAGILPGDRILAIDGERTKGMTVLAAVKRMRGEIGTKVAIELSRDGFKEPRTLTLQRDLVRVESVVSKLYPGGYGYVRIKSFQDRTDVALLRALLELRKQNGGADLQGLVLDLRNNPGGLLDQAVRVADRFLPSGVIVSTEGRGGTLLATERAHSAGTEANYPMIVLVNGGSASASEVVAGALQDHARAVIMGSTTFGKGSVQSVIDLDDGSGLKLTIARYYTPNHRSIQGKGIVPDVVVAGEEPPPVLQKDPKEKDLPGALPPLDHKGVPPNVALGDAQLRTALETLHTWEIFQARAGRSAATAANDLD</sequence>
<dbReference type="GO" id="GO:0008236">
    <property type="term" value="F:serine-type peptidase activity"/>
    <property type="evidence" value="ECO:0007669"/>
    <property type="project" value="UniProtKB-KW"/>
</dbReference>
<dbReference type="FunFam" id="3.90.226.10:FF:000029">
    <property type="entry name" value="Peptidase, S41 family"/>
    <property type="match status" value="1"/>
</dbReference>
<dbReference type="PATRIC" id="fig|1391653.3.peg.756"/>
<dbReference type="InterPro" id="IPR029045">
    <property type="entry name" value="ClpP/crotonase-like_dom_sf"/>
</dbReference>
<gene>
    <name evidence="8" type="ORF">AKJ08_0736</name>
</gene>
<evidence type="ECO:0000259" key="7">
    <source>
        <dbReference type="PROSITE" id="PS50106"/>
    </source>
</evidence>